<comment type="caution">
    <text evidence="2">The sequence shown here is derived from an EMBL/GenBank/DDBJ whole genome shotgun (WGS) entry which is preliminary data.</text>
</comment>
<feature type="domain" description="N-acetyltransferase" evidence="1">
    <location>
        <begin position="1"/>
        <end position="164"/>
    </location>
</feature>
<proteinExistence type="predicted"/>
<dbReference type="PROSITE" id="PS51186">
    <property type="entry name" value="GNAT"/>
    <property type="match status" value="1"/>
</dbReference>
<dbReference type="InterPro" id="IPR016181">
    <property type="entry name" value="Acyl_CoA_acyltransferase"/>
</dbReference>
<dbReference type="Pfam" id="PF00583">
    <property type="entry name" value="Acetyltransf_1"/>
    <property type="match status" value="1"/>
</dbReference>
<dbReference type="InterPro" id="IPR000182">
    <property type="entry name" value="GNAT_dom"/>
</dbReference>
<name>A0A9X2CG92_9GAMM</name>
<dbReference type="CDD" id="cd04301">
    <property type="entry name" value="NAT_SF"/>
    <property type="match status" value="1"/>
</dbReference>
<protein>
    <submittedName>
        <fullName evidence="2">GNAT family N-acetyltransferase</fullName>
    </submittedName>
</protein>
<reference evidence="2" key="1">
    <citation type="submission" date="2022-01" db="EMBL/GenBank/DDBJ databases">
        <title>Whole genome-based taxonomy of the Shewanellaceae.</title>
        <authorList>
            <person name="Martin-Rodriguez A.J."/>
        </authorList>
    </citation>
    <scope>NUCLEOTIDE SEQUENCE</scope>
    <source>
        <strain evidence="2">DSM 16422</strain>
    </source>
</reference>
<evidence type="ECO:0000313" key="3">
    <source>
        <dbReference type="Proteomes" id="UP001139333"/>
    </source>
</evidence>
<dbReference type="EMBL" id="JAKIKP010000003">
    <property type="protein sequence ID" value="MCL1142158.1"/>
    <property type="molecule type" value="Genomic_DNA"/>
</dbReference>
<dbReference type="AlphaFoldDB" id="A0A9X2CG92"/>
<dbReference type="SUPFAM" id="SSF55729">
    <property type="entry name" value="Acyl-CoA N-acyltransferases (Nat)"/>
    <property type="match status" value="1"/>
</dbReference>
<organism evidence="2 3">
    <name type="scientific">Shewanella gaetbuli</name>
    <dbReference type="NCBI Taxonomy" id="220752"/>
    <lineage>
        <taxon>Bacteria</taxon>
        <taxon>Pseudomonadati</taxon>
        <taxon>Pseudomonadota</taxon>
        <taxon>Gammaproteobacteria</taxon>
        <taxon>Alteromonadales</taxon>
        <taxon>Shewanellaceae</taxon>
        <taxon>Shewanella</taxon>
    </lineage>
</organism>
<dbReference type="GO" id="GO:0016747">
    <property type="term" value="F:acyltransferase activity, transferring groups other than amino-acyl groups"/>
    <property type="evidence" value="ECO:0007669"/>
    <property type="project" value="InterPro"/>
</dbReference>
<sequence>MIKELTAEHFLDVLTLGEQVHGQGYMDMAELEAIYHKGIKQGINANFVIIENDQLIGFRLTYAAGNWQPDQWCTLDEWGVDASEVCYFKSNTIAEHARGKGLGGQLLQASIDAVIKQGAKAGVSHLWQQSPNNAAVRYFTKAGGKLIKQHPQRWHQRYMGPQYVCVLCGNDCHCVACEMLLVF</sequence>
<dbReference type="Gene3D" id="3.40.630.30">
    <property type="match status" value="1"/>
</dbReference>
<dbReference type="Proteomes" id="UP001139333">
    <property type="component" value="Unassembled WGS sequence"/>
</dbReference>
<keyword evidence="3" id="KW-1185">Reference proteome</keyword>
<dbReference type="RefSeq" id="WP_248994843.1">
    <property type="nucleotide sequence ID" value="NZ_JAKIKP010000003.1"/>
</dbReference>
<evidence type="ECO:0000313" key="2">
    <source>
        <dbReference type="EMBL" id="MCL1142158.1"/>
    </source>
</evidence>
<accession>A0A9X2CG92</accession>
<gene>
    <name evidence="2" type="ORF">L2672_05555</name>
</gene>
<evidence type="ECO:0000259" key="1">
    <source>
        <dbReference type="PROSITE" id="PS51186"/>
    </source>
</evidence>